<dbReference type="InterPro" id="IPR019734">
    <property type="entry name" value="TPR_rpt"/>
</dbReference>
<dbReference type="EMBL" id="BSST01000001">
    <property type="protein sequence ID" value="GLX77131.1"/>
    <property type="molecule type" value="Genomic_DNA"/>
</dbReference>
<dbReference type="RefSeq" id="WP_284242964.1">
    <property type="nucleotide sequence ID" value="NZ_BSST01000001.1"/>
</dbReference>
<comment type="caution">
    <text evidence="2">The sequence shown here is derived from an EMBL/GenBank/DDBJ whole genome shotgun (WGS) entry which is preliminary data.</text>
</comment>
<dbReference type="InterPro" id="IPR050583">
    <property type="entry name" value="Mycobacterial_A85_antigen"/>
</dbReference>
<name>A0ABQ6GR29_9GAMM</name>
<dbReference type="InterPro" id="IPR029058">
    <property type="entry name" value="AB_hydrolase_fold"/>
</dbReference>
<accession>A0ABQ6GR29</accession>
<feature type="repeat" description="TPR" evidence="1">
    <location>
        <begin position="335"/>
        <end position="368"/>
    </location>
</feature>
<dbReference type="SUPFAM" id="SSF53474">
    <property type="entry name" value="alpha/beta-Hydrolases"/>
    <property type="match status" value="1"/>
</dbReference>
<evidence type="ECO:0008006" key="4">
    <source>
        <dbReference type="Google" id="ProtNLM"/>
    </source>
</evidence>
<evidence type="ECO:0000313" key="2">
    <source>
        <dbReference type="EMBL" id="GLX77131.1"/>
    </source>
</evidence>
<dbReference type="SUPFAM" id="SSF48452">
    <property type="entry name" value="TPR-like"/>
    <property type="match status" value="1"/>
</dbReference>
<evidence type="ECO:0000256" key="1">
    <source>
        <dbReference type="PROSITE-ProRule" id="PRU00339"/>
    </source>
</evidence>
<keyword evidence="3" id="KW-1185">Reference proteome</keyword>
<dbReference type="PANTHER" id="PTHR48098:SF6">
    <property type="entry name" value="FERRI-BACILLIBACTIN ESTERASE BESA"/>
    <property type="match status" value="1"/>
</dbReference>
<dbReference type="InterPro" id="IPR000801">
    <property type="entry name" value="Esterase-like"/>
</dbReference>
<protein>
    <recommendedName>
        <fullName evidence="4">Esterase</fullName>
    </recommendedName>
</protein>
<sequence>MQKINLNIVSLLITFVSLFSYANENKDIKEVIHSNTLNEDRTITVILPEPYNEDKETTYPVIYLLDGDQKLDFPAEVVKRLSTLNMIPNLIIVAIDNTNRRRDFVPSTDENNNGPHKFISFMEKELIPFIDNKYRTKNYKILAGHSLAGLLTLYTFQHKPELFQAHFAFSPSLGSDNDITKEKVINFLNKNKQHHNYLYVNLGREGLIAGDEGLFAMRKNFIDLSNVLSNSQVNALRFKTELLEDEHHFTTYLIGFHRALMDLYKNWFVPMEVSKEGVAAIKKRYQKLSSQLGYEVTPHEGWVFVSGLINDRMFNDKKQAYDIHKYNVQLHPTNIRALSTMASMYEEFNEVEPAIDLLNKAIALENKDSENYQRLNRKIEDLKAKL</sequence>
<dbReference type="InterPro" id="IPR011990">
    <property type="entry name" value="TPR-like_helical_dom_sf"/>
</dbReference>
<dbReference type="Proteomes" id="UP001157186">
    <property type="component" value="Unassembled WGS sequence"/>
</dbReference>
<dbReference type="PANTHER" id="PTHR48098">
    <property type="entry name" value="ENTEROCHELIN ESTERASE-RELATED"/>
    <property type="match status" value="1"/>
</dbReference>
<organism evidence="2 3">
    <name type="scientific">Thalassotalea insulae</name>
    <dbReference type="NCBI Taxonomy" id="2056778"/>
    <lineage>
        <taxon>Bacteria</taxon>
        <taxon>Pseudomonadati</taxon>
        <taxon>Pseudomonadota</taxon>
        <taxon>Gammaproteobacteria</taxon>
        <taxon>Alteromonadales</taxon>
        <taxon>Colwelliaceae</taxon>
        <taxon>Thalassotalea</taxon>
    </lineage>
</organism>
<evidence type="ECO:0000313" key="3">
    <source>
        <dbReference type="Proteomes" id="UP001157186"/>
    </source>
</evidence>
<dbReference type="Pfam" id="PF00756">
    <property type="entry name" value="Esterase"/>
    <property type="match status" value="1"/>
</dbReference>
<proteinExistence type="predicted"/>
<reference evidence="2 3" key="1">
    <citation type="submission" date="2023-03" db="EMBL/GenBank/DDBJ databases">
        <title>Draft genome sequence of Thalassotalea insulae KCTC 62186T.</title>
        <authorList>
            <person name="Sawabe T."/>
        </authorList>
    </citation>
    <scope>NUCLEOTIDE SEQUENCE [LARGE SCALE GENOMIC DNA]</scope>
    <source>
        <strain evidence="2 3">KCTC 62186</strain>
    </source>
</reference>
<dbReference type="PROSITE" id="PS50005">
    <property type="entry name" value="TPR"/>
    <property type="match status" value="1"/>
</dbReference>
<dbReference type="Gene3D" id="3.40.50.1820">
    <property type="entry name" value="alpha/beta hydrolase"/>
    <property type="match status" value="1"/>
</dbReference>
<keyword evidence="1" id="KW-0802">TPR repeat</keyword>
<gene>
    <name evidence="2" type="ORF">tinsulaeT_04710</name>
</gene>